<dbReference type="RefSeq" id="XP_014179530.1">
    <property type="nucleotide sequence ID" value="XM_014324055.1"/>
</dbReference>
<keyword evidence="1" id="KW-0479">Metal-binding</keyword>
<evidence type="ECO:0000256" key="8">
    <source>
        <dbReference type="SAM" id="MobiDB-lite"/>
    </source>
</evidence>
<dbReference type="KEGG" id="tasa:A1Q1_02826"/>
<feature type="compositionally biased region" description="Pro residues" evidence="8">
    <location>
        <begin position="265"/>
        <end position="276"/>
    </location>
</feature>
<evidence type="ECO:0000256" key="3">
    <source>
        <dbReference type="ARBA" id="ARBA00023015"/>
    </source>
</evidence>
<dbReference type="InterPro" id="IPR000014">
    <property type="entry name" value="PAS"/>
</dbReference>
<sequence>MSRPPFAHHRSSFDGPGARPILGEAGPSGSQHHPDARPTSRGGRDRYGSPQRSYGPPPHPQDSQGYPPYPGPPPVHHPGAGQAYRYSQPPPPLASSVPSKTSPRRHNSPDRQRVSPLTTTAPAPSPPVIKRVGGKANVSSACGPCKRAHLACDVARPCKRCVNMNKEDQCEDVPHKKRGRPKVNKPPVTEPYTRSRPGEEGGSATGRRGAAPYDPARSYSSSINSPPSPLGDSGRPSSSRMIPSPPRTAIGSMVPVGQVDAAPPLAGPYPPGPASAPPTAHGVQPIPDLFTIFCTTDFNILRITNACHALTGFHSQEFINLNLNRWVHPADQHVLDSERINLLSVSYLQNSLQSTREVTQAIRSHSERELLTPAIGMTEPYPQVNVRLLRADHGYSYYNVRLHLGGGLGGSLWDPELQGNIYLVVSCLLISDRDAPSDRPPSRRAVMGLPPTAISAMPPPPPHTLPSFSSVAASADILPPRDARDMRDPRDVRGDPRDLAPRIVDRPDPREPRDPRSLRSHRDSRDTHDPRDPRDPHRDYRHSQHYYPRQPWPPGPSRRTPSPPPAYPSRYYPPAYYPSYEQVRREDEWRRRSSAAPPPPGPGPVPPGGHHPPPPSGPPGHPGPPGDYRRTWEL</sequence>
<dbReference type="PROSITE" id="PS00463">
    <property type="entry name" value="ZN2_CY6_FUNGAL_1"/>
    <property type="match status" value="1"/>
</dbReference>
<protein>
    <recommendedName>
        <fullName evidence="7">Transcription activator of gluconeogenesis ERT1</fullName>
    </recommendedName>
</protein>
<dbReference type="PROSITE" id="PS50048">
    <property type="entry name" value="ZN2_CY6_FUNGAL_2"/>
    <property type="match status" value="1"/>
</dbReference>
<dbReference type="GO" id="GO:0008270">
    <property type="term" value="F:zinc ion binding"/>
    <property type="evidence" value="ECO:0007669"/>
    <property type="project" value="InterPro"/>
</dbReference>
<feature type="compositionally biased region" description="Basic and acidic residues" evidence="8">
    <location>
        <begin position="582"/>
        <end position="591"/>
    </location>
</feature>
<keyword evidence="4" id="KW-0238">DNA-binding</keyword>
<comment type="caution">
    <text evidence="10">The sequence shown here is derived from an EMBL/GenBank/DDBJ whole genome shotgun (WGS) entry which is preliminary data.</text>
</comment>
<evidence type="ECO:0000256" key="4">
    <source>
        <dbReference type="ARBA" id="ARBA00023125"/>
    </source>
</evidence>
<evidence type="ECO:0000256" key="6">
    <source>
        <dbReference type="ARBA" id="ARBA00023242"/>
    </source>
</evidence>
<evidence type="ECO:0000313" key="11">
    <source>
        <dbReference type="Proteomes" id="UP000002748"/>
    </source>
</evidence>
<dbReference type="VEuPathDB" id="FungiDB:A1Q1_02826"/>
<accession>J6EZ41</accession>
<feature type="region of interest" description="Disordered" evidence="8">
    <location>
        <begin position="433"/>
        <end position="634"/>
    </location>
</feature>
<dbReference type="PANTHER" id="PTHR47659">
    <property type="entry name" value="ZN(II)2CYS6 TRANSCRIPTION FACTOR (EUROFUNG)-RELATED"/>
    <property type="match status" value="1"/>
</dbReference>
<keyword evidence="6" id="KW-0539">Nucleus</keyword>
<dbReference type="HOGENOM" id="CLU_431606_0_0_1"/>
<feature type="compositionally biased region" description="Basic and acidic residues" evidence="8">
    <location>
        <begin position="479"/>
        <end position="542"/>
    </location>
</feature>
<feature type="region of interest" description="Disordered" evidence="8">
    <location>
        <begin position="164"/>
        <end position="280"/>
    </location>
</feature>
<proteinExistence type="predicted"/>
<feature type="compositionally biased region" description="Basic and acidic residues" evidence="8">
    <location>
        <begin position="165"/>
        <end position="174"/>
    </location>
</feature>
<dbReference type="InterPro" id="IPR036864">
    <property type="entry name" value="Zn2-C6_fun-type_DNA-bd_sf"/>
</dbReference>
<dbReference type="GO" id="GO:0003677">
    <property type="term" value="F:DNA binding"/>
    <property type="evidence" value="ECO:0007669"/>
    <property type="project" value="UniProtKB-KW"/>
</dbReference>
<keyword evidence="3" id="KW-0805">Transcription regulation</keyword>
<feature type="compositionally biased region" description="Pro residues" evidence="8">
    <location>
        <begin position="596"/>
        <end position="625"/>
    </location>
</feature>
<feature type="region of interest" description="Disordered" evidence="8">
    <location>
        <begin position="1"/>
        <end position="140"/>
    </location>
</feature>
<evidence type="ECO:0000256" key="7">
    <source>
        <dbReference type="ARBA" id="ARBA00040903"/>
    </source>
</evidence>
<dbReference type="SMART" id="SM00066">
    <property type="entry name" value="GAL4"/>
    <property type="match status" value="1"/>
</dbReference>
<dbReference type="GeneID" id="25986339"/>
<evidence type="ECO:0000256" key="1">
    <source>
        <dbReference type="ARBA" id="ARBA00022723"/>
    </source>
</evidence>
<dbReference type="PANTHER" id="PTHR47659:SF4">
    <property type="entry name" value="ZN(II)2CYS6 TRANSCRIPTION FACTOR (EUROFUNG)"/>
    <property type="match status" value="1"/>
</dbReference>
<dbReference type="GO" id="GO:0000981">
    <property type="term" value="F:DNA-binding transcription factor activity, RNA polymerase II-specific"/>
    <property type="evidence" value="ECO:0007669"/>
    <property type="project" value="InterPro"/>
</dbReference>
<dbReference type="SUPFAM" id="SSF57701">
    <property type="entry name" value="Zn2/Cys6 DNA-binding domain"/>
    <property type="match status" value="1"/>
</dbReference>
<organism evidence="10 11">
    <name type="scientific">Trichosporon asahii var. asahii (strain ATCC 90039 / CBS 2479 / JCM 2466 / KCTC 7840 / NBRC 103889/ NCYC 2677 / UAMH 7654)</name>
    <name type="common">Yeast</name>
    <dbReference type="NCBI Taxonomy" id="1186058"/>
    <lineage>
        <taxon>Eukaryota</taxon>
        <taxon>Fungi</taxon>
        <taxon>Dikarya</taxon>
        <taxon>Basidiomycota</taxon>
        <taxon>Agaricomycotina</taxon>
        <taxon>Tremellomycetes</taxon>
        <taxon>Trichosporonales</taxon>
        <taxon>Trichosporonaceae</taxon>
        <taxon>Trichosporon</taxon>
    </lineage>
</organism>
<dbReference type="OrthoDB" id="411251at2759"/>
<gene>
    <name evidence="10" type="ORF">A1Q1_02826</name>
</gene>
<feature type="compositionally biased region" description="Low complexity" evidence="8">
    <location>
        <begin position="215"/>
        <end position="225"/>
    </location>
</feature>
<keyword evidence="5" id="KW-0804">Transcription</keyword>
<evidence type="ECO:0000313" key="10">
    <source>
        <dbReference type="EMBL" id="EJT48122.1"/>
    </source>
</evidence>
<name>J6EZ41_TRIAS</name>
<dbReference type="Proteomes" id="UP000002748">
    <property type="component" value="Unassembled WGS sequence"/>
</dbReference>
<dbReference type="InterPro" id="IPR050335">
    <property type="entry name" value="ERT1_acuK_gluconeogen_tf"/>
</dbReference>
<feature type="compositionally biased region" description="Pro residues" evidence="8">
    <location>
        <begin position="67"/>
        <end position="76"/>
    </location>
</feature>
<dbReference type="AlphaFoldDB" id="J6EZ41"/>
<dbReference type="EMBL" id="ALBS01000211">
    <property type="protein sequence ID" value="EJT48122.1"/>
    <property type="molecule type" value="Genomic_DNA"/>
</dbReference>
<keyword evidence="2" id="KW-0862">Zinc</keyword>
<feature type="compositionally biased region" description="Low complexity" evidence="8">
    <location>
        <begin position="568"/>
        <end position="580"/>
    </location>
</feature>
<feature type="compositionally biased region" description="Basic residues" evidence="8">
    <location>
        <begin position="1"/>
        <end position="10"/>
    </location>
</feature>
<dbReference type="CDD" id="cd00130">
    <property type="entry name" value="PAS"/>
    <property type="match status" value="1"/>
</dbReference>
<evidence type="ECO:0000256" key="5">
    <source>
        <dbReference type="ARBA" id="ARBA00023163"/>
    </source>
</evidence>
<evidence type="ECO:0000256" key="2">
    <source>
        <dbReference type="ARBA" id="ARBA00022833"/>
    </source>
</evidence>
<reference evidence="10 11" key="1">
    <citation type="journal article" date="2012" name="Eukaryot. Cell">
        <title>Draft genome sequence of CBS 2479, the standard type strain of Trichosporon asahii.</title>
        <authorList>
            <person name="Yang R.Y."/>
            <person name="Li H.T."/>
            <person name="Zhu H."/>
            <person name="Zhou G.P."/>
            <person name="Wang M."/>
            <person name="Wang L."/>
        </authorList>
    </citation>
    <scope>NUCLEOTIDE SEQUENCE [LARGE SCALE GENOMIC DNA]</scope>
    <source>
        <strain evidence="11">ATCC 90039 / CBS 2479 / JCM 2466 / KCTC 7840 / NCYC 2677 / UAMH 7654</strain>
    </source>
</reference>
<evidence type="ECO:0000259" key="9">
    <source>
        <dbReference type="PROSITE" id="PS50048"/>
    </source>
</evidence>
<feature type="compositionally biased region" description="Pro residues" evidence="8">
    <location>
        <begin position="550"/>
        <end position="567"/>
    </location>
</feature>
<feature type="domain" description="Zn(2)-C6 fungal-type" evidence="9">
    <location>
        <begin position="141"/>
        <end position="170"/>
    </location>
</feature>
<dbReference type="InterPro" id="IPR001138">
    <property type="entry name" value="Zn2Cys6_DnaBD"/>
</dbReference>
<feature type="compositionally biased region" description="Basic and acidic residues" evidence="8">
    <location>
        <begin position="32"/>
        <end position="47"/>
    </location>
</feature>